<evidence type="ECO:0000256" key="1">
    <source>
        <dbReference type="ARBA" id="ARBA00001946"/>
    </source>
</evidence>
<dbReference type="SUPFAM" id="SSF55073">
    <property type="entry name" value="Nucleotide cyclase"/>
    <property type="match status" value="1"/>
</dbReference>
<comment type="cofactor">
    <cofactor evidence="1">
        <name>Mg(2+)</name>
        <dbReference type="ChEBI" id="CHEBI:18420"/>
    </cofactor>
</comment>
<dbReference type="EMBL" id="NTMR01000026">
    <property type="protein sequence ID" value="PBK03031.1"/>
    <property type="molecule type" value="Genomic_DNA"/>
</dbReference>
<dbReference type="InterPro" id="IPR029787">
    <property type="entry name" value="Nucleotide_cyclase"/>
</dbReference>
<dbReference type="AlphaFoldDB" id="A0A2A3ME08"/>
<dbReference type="GO" id="GO:0043709">
    <property type="term" value="P:cell adhesion involved in single-species biofilm formation"/>
    <property type="evidence" value="ECO:0007669"/>
    <property type="project" value="TreeGrafter"/>
</dbReference>
<evidence type="ECO:0000256" key="5">
    <source>
        <dbReference type="SAM" id="Phobius"/>
    </source>
</evidence>
<protein>
    <recommendedName>
        <fullName evidence="3">diguanylate cyclase</fullName>
        <ecNumber evidence="3">2.7.7.65</ecNumber>
    </recommendedName>
</protein>
<dbReference type="PANTHER" id="PTHR45138">
    <property type="entry name" value="REGULATORY COMPONENTS OF SENSORY TRANSDUCTION SYSTEM"/>
    <property type="match status" value="1"/>
</dbReference>
<dbReference type="FunFam" id="3.30.70.270:FF:000001">
    <property type="entry name" value="Diguanylate cyclase domain protein"/>
    <property type="match status" value="1"/>
</dbReference>
<keyword evidence="8" id="KW-1185">Reference proteome</keyword>
<accession>A0A2A3ME08</accession>
<name>A0A2A3ME08_9PSED</name>
<evidence type="ECO:0000256" key="2">
    <source>
        <dbReference type="ARBA" id="ARBA00004533"/>
    </source>
</evidence>
<gene>
    <name evidence="7" type="ORF">CNQ84_17040</name>
</gene>
<evidence type="ECO:0000259" key="6">
    <source>
        <dbReference type="PROSITE" id="PS50887"/>
    </source>
</evidence>
<dbReference type="RefSeq" id="WP_096006034.1">
    <property type="nucleotide sequence ID" value="NZ_NTMR01000026.1"/>
</dbReference>
<feature type="domain" description="GGDEF" evidence="6">
    <location>
        <begin position="204"/>
        <end position="334"/>
    </location>
</feature>
<dbReference type="InterPro" id="IPR043128">
    <property type="entry name" value="Rev_trsase/Diguanyl_cyclase"/>
</dbReference>
<evidence type="ECO:0000256" key="4">
    <source>
        <dbReference type="ARBA" id="ARBA00034247"/>
    </source>
</evidence>
<dbReference type="NCBIfam" id="TIGR00254">
    <property type="entry name" value="GGDEF"/>
    <property type="match status" value="1"/>
</dbReference>
<dbReference type="GO" id="GO:0005886">
    <property type="term" value="C:plasma membrane"/>
    <property type="evidence" value="ECO:0007669"/>
    <property type="project" value="UniProtKB-SubCell"/>
</dbReference>
<dbReference type="CDD" id="cd01949">
    <property type="entry name" value="GGDEF"/>
    <property type="match status" value="1"/>
</dbReference>
<evidence type="ECO:0000313" key="8">
    <source>
        <dbReference type="Proteomes" id="UP000242313"/>
    </source>
</evidence>
<proteinExistence type="predicted"/>
<dbReference type="Proteomes" id="UP000242313">
    <property type="component" value="Unassembled WGS sequence"/>
</dbReference>
<dbReference type="EC" id="2.7.7.65" evidence="3"/>
<sequence length="351" mass="39071">MRTFWSRLKDDFQLSIITLVGLLAVVGVSPYAVFRLGEGSWLVGATDTFLVVSTLLAVVYAWRTGDTIRPGQFLALIYSAGAFLVSVKLGANGLFWMYVLILFNFFVVPPLQSLIATMSTLVAICVYGWLHPERVFESHYQMASFVVTCLLSGLFAFVFAYRARVQRRLLARQATIDPLTGIGNRRTMDAELDIAMADSKRHGIDFGLLVLDLDHFKQINDRFGHGTGDQVLVDFVDCVREVCRPSDRLFRLGGEEFVLLVPKADLISLEAIAEHVQQRVRNQLLRPDGAPVTVSIGGSLLRGHVDRDGWLKHADECMYDAKRAGRDQTVIRPTAPNRAVAATGRPDYHQG</sequence>
<feature type="transmembrane region" description="Helical" evidence="5">
    <location>
        <begin position="111"/>
        <end position="130"/>
    </location>
</feature>
<feature type="transmembrane region" description="Helical" evidence="5">
    <location>
        <begin position="12"/>
        <end position="34"/>
    </location>
</feature>
<organism evidence="7 8">
    <name type="scientific">Pseudomonas abyssi</name>
    <dbReference type="NCBI Taxonomy" id="170540"/>
    <lineage>
        <taxon>Bacteria</taxon>
        <taxon>Pseudomonadati</taxon>
        <taxon>Pseudomonadota</taxon>
        <taxon>Gammaproteobacteria</taxon>
        <taxon>Pseudomonadales</taxon>
        <taxon>Pseudomonadaceae</taxon>
        <taxon>Pseudomonas</taxon>
    </lineage>
</organism>
<dbReference type="PANTHER" id="PTHR45138:SF9">
    <property type="entry name" value="DIGUANYLATE CYCLASE DGCM-RELATED"/>
    <property type="match status" value="1"/>
</dbReference>
<evidence type="ECO:0000256" key="3">
    <source>
        <dbReference type="ARBA" id="ARBA00012528"/>
    </source>
</evidence>
<feature type="transmembrane region" description="Helical" evidence="5">
    <location>
        <begin position="40"/>
        <end position="62"/>
    </location>
</feature>
<evidence type="ECO:0000313" key="7">
    <source>
        <dbReference type="EMBL" id="PBK03031.1"/>
    </source>
</evidence>
<dbReference type="Gene3D" id="3.30.70.270">
    <property type="match status" value="1"/>
</dbReference>
<keyword evidence="5" id="KW-1133">Transmembrane helix</keyword>
<dbReference type="InterPro" id="IPR000160">
    <property type="entry name" value="GGDEF_dom"/>
</dbReference>
<comment type="subcellular location">
    <subcellularLocation>
        <location evidence="2">Cell inner membrane</location>
    </subcellularLocation>
</comment>
<dbReference type="SMART" id="SM00267">
    <property type="entry name" value="GGDEF"/>
    <property type="match status" value="1"/>
</dbReference>
<feature type="transmembrane region" description="Helical" evidence="5">
    <location>
        <begin position="74"/>
        <end position="99"/>
    </location>
</feature>
<comment type="catalytic activity">
    <reaction evidence="4">
        <text>2 GTP = 3',3'-c-di-GMP + 2 diphosphate</text>
        <dbReference type="Rhea" id="RHEA:24898"/>
        <dbReference type="ChEBI" id="CHEBI:33019"/>
        <dbReference type="ChEBI" id="CHEBI:37565"/>
        <dbReference type="ChEBI" id="CHEBI:58805"/>
        <dbReference type="EC" id="2.7.7.65"/>
    </reaction>
</comment>
<comment type="caution">
    <text evidence="7">The sequence shown here is derived from an EMBL/GenBank/DDBJ whole genome shotgun (WGS) entry which is preliminary data.</text>
</comment>
<dbReference type="Pfam" id="PF00990">
    <property type="entry name" value="GGDEF"/>
    <property type="match status" value="1"/>
</dbReference>
<dbReference type="PROSITE" id="PS50887">
    <property type="entry name" value="GGDEF"/>
    <property type="match status" value="1"/>
</dbReference>
<reference evidence="7 8" key="1">
    <citation type="submission" date="2017-09" db="EMBL/GenBank/DDBJ databases">
        <title>Pseudomonas abyssi sp. nov. isolated from Abyssopelagic Water.</title>
        <authorList>
            <person name="Wei Y."/>
        </authorList>
    </citation>
    <scope>NUCLEOTIDE SEQUENCE [LARGE SCALE GENOMIC DNA]</scope>
    <source>
        <strain evidence="7 8">MT5</strain>
    </source>
</reference>
<dbReference type="GO" id="GO:1902201">
    <property type="term" value="P:negative regulation of bacterial-type flagellum-dependent cell motility"/>
    <property type="evidence" value="ECO:0007669"/>
    <property type="project" value="TreeGrafter"/>
</dbReference>
<dbReference type="InterPro" id="IPR050469">
    <property type="entry name" value="Diguanylate_Cyclase"/>
</dbReference>
<keyword evidence="5" id="KW-0472">Membrane</keyword>
<feature type="transmembrane region" description="Helical" evidence="5">
    <location>
        <begin position="142"/>
        <end position="161"/>
    </location>
</feature>
<keyword evidence="5" id="KW-0812">Transmembrane</keyword>
<dbReference type="GO" id="GO:0052621">
    <property type="term" value="F:diguanylate cyclase activity"/>
    <property type="evidence" value="ECO:0007669"/>
    <property type="project" value="UniProtKB-EC"/>
</dbReference>